<keyword evidence="2" id="KW-1185">Reference proteome</keyword>
<comment type="caution">
    <text evidence="1">The sequence shown here is derived from an EMBL/GenBank/DDBJ whole genome shotgun (WGS) entry which is preliminary data.</text>
</comment>
<dbReference type="AlphaFoldDB" id="A0AAV9HJR7"/>
<organism evidence="1 2">
    <name type="scientific">Cladorrhinum samala</name>
    <dbReference type="NCBI Taxonomy" id="585594"/>
    <lineage>
        <taxon>Eukaryota</taxon>
        <taxon>Fungi</taxon>
        <taxon>Dikarya</taxon>
        <taxon>Ascomycota</taxon>
        <taxon>Pezizomycotina</taxon>
        <taxon>Sordariomycetes</taxon>
        <taxon>Sordariomycetidae</taxon>
        <taxon>Sordariales</taxon>
        <taxon>Podosporaceae</taxon>
        <taxon>Cladorrhinum</taxon>
    </lineage>
</organism>
<sequence>MKTSSLIGLMNVADYHTFTVPYGVKFNAKNIENLCYTRDLLMHVEWNQPKEREVYLHRHSAFFGRGLLRLLPDTGNSGGKRGGGEERRS</sequence>
<dbReference type="Proteomes" id="UP001321749">
    <property type="component" value="Unassembled WGS sequence"/>
</dbReference>
<name>A0AAV9HJR7_9PEZI</name>
<reference evidence="1" key="2">
    <citation type="submission" date="2023-06" db="EMBL/GenBank/DDBJ databases">
        <authorList>
            <consortium name="Lawrence Berkeley National Laboratory"/>
            <person name="Mondo S.J."/>
            <person name="Hensen N."/>
            <person name="Bonometti L."/>
            <person name="Westerberg I."/>
            <person name="Brannstrom I.O."/>
            <person name="Guillou S."/>
            <person name="Cros-Aarteil S."/>
            <person name="Calhoun S."/>
            <person name="Haridas S."/>
            <person name="Kuo A."/>
            <person name="Pangilinan J."/>
            <person name="Riley R."/>
            <person name="Labutti K."/>
            <person name="Andreopoulos B."/>
            <person name="Lipzen A."/>
            <person name="Chen C."/>
            <person name="Yanf M."/>
            <person name="Daum C."/>
            <person name="Ng V."/>
            <person name="Clum A."/>
            <person name="Steindorff A."/>
            <person name="Ohm R."/>
            <person name="Martin F."/>
            <person name="Silar P."/>
            <person name="Natvig D."/>
            <person name="Lalanne C."/>
            <person name="Gautier V."/>
            <person name="Ament-Velasquez S.L."/>
            <person name="Kruys A."/>
            <person name="Hutchinson M.I."/>
            <person name="Powell A.J."/>
            <person name="Barry K."/>
            <person name="Miller A.N."/>
            <person name="Grigoriev I.V."/>
            <person name="Debuchy R."/>
            <person name="Gladieux P."/>
            <person name="Thoren M.H."/>
            <person name="Johannesson H."/>
        </authorList>
    </citation>
    <scope>NUCLEOTIDE SEQUENCE</scope>
    <source>
        <strain evidence="1">PSN324</strain>
    </source>
</reference>
<proteinExistence type="predicted"/>
<evidence type="ECO:0000313" key="1">
    <source>
        <dbReference type="EMBL" id="KAK4460583.1"/>
    </source>
</evidence>
<protein>
    <submittedName>
        <fullName evidence="1">Uncharacterized protein</fullName>
    </submittedName>
</protein>
<reference evidence="1" key="1">
    <citation type="journal article" date="2023" name="Mol. Phylogenet. Evol.">
        <title>Genome-scale phylogeny and comparative genomics of the fungal order Sordariales.</title>
        <authorList>
            <person name="Hensen N."/>
            <person name="Bonometti L."/>
            <person name="Westerberg I."/>
            <person name="Brannstrom I.O."/>
            <person name="Guillou S."/>
            <person name="Cros-Aarteil S."/>
            <person name="Calhoun S."/>
            <person name="Haridas S."/>
            <person name="Kuo A."/>
            <person name="Mondo S."/>
            <person name="Pangilinan J."/>
            <person name="Riley R."/>
            <person name="LaButti K."/>
            <person name="Andreopoulos B."/>
            <person name="Lipzen A."/>
            <person name="Chen C."/>
            <person name="Yan M."/>
            <person name="Daum C."/>
            <person name="Ng V."/>
            <person name="Clum A."/>
            <person name="Steindorff A."/>
            <person name="Ohm R.A."/>
            <person name="Martin F."/>
            <person name="Silar P."/>
            <person name="Natvig D.O."/>
            <person name="Lalanne C."/>
            <person name="Gautier V."/>
            <person name="Ament-Velasquez S.L."/>
            <person name="Kruys A."/>
            <person name="Hutchinson M.I."/>
            <person name="Powell A.J."/>
            <person name="Barry K."/>
            <person name="Miller A.N."/>
            <person name="Grigoriev I.V."/>
            <person name="Debuchy R."/>
            <person name="Gladieux P."/>
            <person name="Hiltunen Thoren M."/>
            <person name="Johannesson H."/>
        </authorList>
    </citation>
    <scope>NUCLEOTIDE SEQUENCE</scope>
    <source>
        <strain evidence="1">PSN324</strain>
    </source>
</reference>
<accession>A0AAV9HJR7</accession>
<gene>
    <name evidence="1" type="ORF">QBC42DRAFT_288420</name>
</gene>
<dbReference type="EMBL" id="MU865009">
    <property type="protein sequence ID" value="KAK4460583.1"/>
    <property type="molecule type" value="Genomic_DNA"/>
</dbReference>
<evidence type="ECO:0000313" key="2">
    <source>
        <dbReference type="Proteomes" id="UP001321749"/>
    </source>
</evidence>